<evidence type="ECO:0000256" key="2">
    <source>
        <dbReference type="ARBA" id="ARBA00012438"/>
    </source>
</evidence>
<dbReference type="GO" id="GO:0000155">
    <property type="term" value="F:phosphorelay sensor kinase activity"/>
    <property type="evidence" value="ECO:0007669"/>
    <property type="project" value="InterPro"/>
</dbReference>
<gene>
    <name evidence="9" type="ORF">MNBD_BACTEROID06-1798</name>
</gene>
<feature type="transmembrane region" description="Helical" evidence="7">
    <location>
        <begin position="57"/>
        <end position="77"/>
    </location>
</feature>
<dbReference type="PRINTS" id="PR00344">
    <property type="entry name" value="BCTRLSENSOR"/>
</dbReference>
<organism evidence="9">
    <name type="scientific">hydrothermal vent metagenome</name>
    <dbReference type="NCBI Taxonomy" id="652676"/>
    <lineage>
        <taxon>unclassified sequences</taxon>
        <taxon>metagenomes</taxon>
        <taxon>ecological metagenomes</taxon>
    </lineage>
</organism>
<reference evidence="9" key="1">
    <citation type="submission" date="2018-06" db="EMBL/GenBank/DDBJ databases">
        <authorList>
            <person name="Zhirakovskaya E."/>
        </authorList>
    </citation>
    <scope>NUCLEOTIDE SEQUENCE</scope>
</reference>
<dbReference type="PANTHER" id="PTHR45453:SF1">
    <property type="entry name" value="PHOSPHATE REGULON SENSOR PROTEIN PHOR"/>
    <property type="match status" value="1"/>
</dbReference>
<protein>
    <recommendedName>
        <fullName evidence="2">histidine kinase</fullName>
        <ecNumber evidence="2">2.7.13.3</ecNumber>
    </recommendedName>
</protein>
<dbReference type="SUPFAM" id="SSF47384">
    <property type="entry name" value="Homodimeric domain of signal transducing histidine kinase"/>
    <property type="match status" value="1"/>
</dbReference>
<dbReference type="InterPro" id="IPR004358">
    <property type="entry name" value="Sig_transdc_His_kin-like_C"/>
</dbReference>
<name>A0A3B0VB64_9ZZZZ</name>
<dbReference type="Gene3D" id="3.30.565.10">
    <property type="entry name" value="Histidine kinase-like ATPase, C-terminal domain"/>
    <property type="match status" value="1"/>
</dbReference>
<dbReference type="EC" id="2.7.13.3" evidence="2"/>
<evidence type="ECO:0000256" key="7">
    <source>
        <dbReference type="SAM" id="Phobius"/>
    </source>
</evidence>
<keyword evidence="3" id="KW-0597">Phosphoprotein</keyword>
<accession>A0A3B0VB64</accession>
<evidence type="ECO:0000259" key="8">
    <source>
        <dbReference type="PROSITE" id="PS50109"/>
    </source>
</evidence>
<feature type="domain" description="Histidine kinase" evidence="8">
    <location>
        <begin position="212"/>
        <end position="425"/>
    </location>
</feature>
<feature type="transmembrane region" description="Helical" evidence="7">
    <location>
        <begin position="30"/>
        <end position="50"/>
    </location>
</feature>
<dbReference type="Gene3D" id="1.10.287.130">
    <property type="match status" value="1"/>
</dbReference>
<dbReference type="SUPFAM" id="SSF55874">
    <property type="entry name" value="ATPase domain of HSP90 chaperone/DNA topoisomerase II/histidine kinase"/>
    <property type="match status" value="1"/>
</dbReference>
<feature type="transmembrane region" description="Helical" evidence="7">
    <location>
        <begin position="127"/>
        <end position="145"/>
    </location>
</feature>
<dbReference type="PROSITE" id="PS50109">
    <property type="entry name" value="HIS_KIN"/>
    <property type="match status" value="1"/>
</dbReference>
<sequence>MKILDSFLNNLIPDRFKLTYELTTKVRGVLTSQIIIGIILTCLGIFFLYFENNPLELYLNTGIGIFILGSLFLLRFFNHFESYINFVLSAGYIVLFAFILLAGGVYSDAPFWLALLITINIGYTKTSHTLFWLIVVFIFITTLFYLQSNGLDFNYEEVSYKKKAATLFSFFMLLVTINYSFSKIHKRKNSHHLEIIATHKRLLKERDDLMSIIAHDMKSPSRRIEGLVSIFETNNLSKNQKNILSMLNKTALESTQLIDDLLEAKRYNSNVSIEDINLNSLIQELKNAFLPLSNKKNIRIITRGLRSEILIKTSKYELKRILDNLLSNAVKFSPFDTRIEIICMQNDSHTSISIQDQGPGFKKEDEEKMFQMFQKLSARPTGGESSSGLGLSIVKNLTGILKSELKYVTQPGKGTTFTLVLPNQFPLAEEADIVV</sequence>
<dbReference type="PANTHER" id="PTHR45453">
    <property type="entry name" value="PHOSPHATE REGULON SENSOR PROTEIN PHOR"/>
    <property type="match status" value="1"/>
</dbReference>
<evidence type="ECO:0000256" key="6">
    <source>
        <dbReference type="ARBA" id="ARBA00023012"/>
    </source>
</evidence>
<keyword evidence="6" id="KW-0902">Two-component regulatory system</keyword>
<evidence type="ECO:0000313" key="9">
    <source>
        <dbReference type="EMBL" id="VAW29226.1"/>
    </source>
</evidence>
<dbReference type="InterPro" id="IPR036097">
    <property type="entry name" value="HisK_dim/P_sf"/>
</dbReference>
<dbReference type="Pfam" id="PF02518">
    <property type="entry name" value="HATPase_c"/>
    <property type="match status" value="1"/>
</dbReference>
<keyword evidence="7" id="KW-0472">Membrane</keyword>
<keyword evidence="5" id="KW-0418">Kinase</keyword>
<dbReference type="GO" id="GO:0016036">
    <property type="term" value="P:cellular response to phosphate starvation"/>
    <property type="evidence" value="ECO:0007669"/>
    <property type="project" value="TreeGrafter"/>
</dbReference>
<dbReference type="InterPro" id="IPR005467">
    <property type="entry name" value="His_kinase_dom"/>
</dbReference>
<feature type="transmembrane region" description="Helical" evidence="7">
    <location>
        <begin position="83"/>
        <end position="106"/>
    </location>
</feature>
<dbReference type="InterPro" id="IPR036890">
    <property type="entry name" value="HATPase_C_sf"/>
</dbReference>
<dbReference type="AlphaFoldDB" id="A0A3B0VB64"/>
<dbReference type="InterPro" id="IPR003661">
    <property type="entry name" value="HisK_dim/P_dom"/>
</dbReference>
<comment type="catalytic activity">
    <reaction evidence="1">
        <text>ATP + protein L-histidine = ADP + protein N-phospho-L-histidine.</text>
        <dbReference type="EC" id="2.7.13.3"/>
    </reaction>
</comment>
<proteinExistence type="predicted"/>
<dbReference type="InterPro" id="IPR050351">
    <property type="entry name" value="BphY/WalK/GraS-like"/>
</dbReference>
<dbReference type="GO" id="GO:0005886">
    <property type="term" value="C:plasma membrane"/>
    <property type="evidence" value="ECO:0007669"/>
    <property type="project" value="TreeGrafter"/>
</dbReference>
<evidence type="ECO:0000256" key="3">
    <source>
        <dbReference type="ARBA" id="ARBA00022553"/>
    </source>
</evidence>
<dbReference type="InterPro" id="IPR003594">
    <property type="entry name" value="HATPase_dom"/>
</dbReference>
<evidence type="ECO:0000256" key="4">
    <source>
        <dbReference type="ARBA" id="ARBA00022679"/>
    </source>
</evidence>
<keyword evidence="7" id="KW-0812">Transmembrane</keyword>
<evidence type="ECO:0000256" key="1">
    <source>
        <dbReference type="ARBA" id="ARBA00000085"/>
    </source>
</evidence>
<keyword evidence="4" id="KW-0808">Transferase</keyword>
<evidence type="ECO:0000256" key="5">
    <source>
        <dbReference type="ARBA" id="ARBA00022777"/>
    </source>
</evidence>
<dbReference type="SMART" id="SM00387">
    <property type="entry name" value="HATPase_c"/>
    <property type="match status" value="1"/>
</dbReference>
<dbReference type="CDD" id="cd00082">
    <property type="entry name" value="HisKA"/>
    <property type="match status" value="1"/>
</dbReference>
<dbReference type="GO" id="GO:0004721">
    <property type="term" value="F:phosphoprotein phosphatase activity"/>
    <property type="evidence" value="ECO:0007669"/>
    <property type="project" value="TreeGrafter"/>
</dbReference>
<dbReference type="EMBL" id="UOES01000533">
    <property type="protein sequence ID" value="VAW29226.1"/>
    <property type="molecule type" value="Genomic_DNA"/>
</dbReference>
<keyword evidence="7" id="KW-1133">Transmembrane helix</keyword>
<feature type="transmembrane region" description="Helical" evidence="7">
    <location>
        <begin position="165"/>
        <end position="181"/>
    </location>
</feature>